<reference evidence="3" key="1">
    <citation type="journal article" date="2019" name="Int. J. Syst. Evol. Microbiol.">
        <title>The Global Catalogue of Microorganisms (GCM) 10K type strain sequencing project: providing services to taxonomists for standard genome sequencing and annotation.</title>
        <authorList>
            <consortium name="The Broad Institute Genomics Platform"/>
            <consortium name="The Broad Institute Genome Sequencing Center for Infectious Disease"/>
            <person name="Wu L."/>
            <person name="Ma J."/>
        </authorList>
    </citation>
    <scope>NUCLEOTIDE SEQUENCE [LARGE SCALE GENOMIC DNA]</scope>
    <source>
        <strain evidence="3">CGMCC 4.7680</strain>
    </source>
</reference>
<gene>
    <name evidence="2" type="ORF">GCM10017567_54940</name>
</gene>
<accession>A0ABQ3KQ80</accession>
<evidence type="ECO:0008006" key="4">
    <source>
        <dbReference type="Google" id="ProtNLM"/>
    </source>
</evidence>
<feature type="transmembrane region" description="Helical" evidence="1">
    <location>
        <begin position="101"/>
        <end position="119"/>
    </location>
</feature>
<dbReference type="Pfam" id="PF13803">
    <property type="entry name" value="DUF4184"/>
    <property type="match status" value="1"/>
</dbReference>
<keyword evidence="3" id="KW-1185">Reference proteome</keyword>
<name>A0ABQ3KQ80_9PSEU</name>
<protein>
    <recommendedName>
        <fullName evidence="4">DUF4184 domain-containing protein</fullName>
    </recommendedName>
</protein>
<feature type="transmembrane region" description="Helical" evidence="1">
    <location>
        <begin position="216"/>
        <end position="239"/>
    </location>
</feature>
<evidence type="ECO:0000256" key="1">
    <source>
        <dbReference type="SAM" id="Phobius"/>
    </source>
</evidence>
<feature type="transmembrane region" description="Helical" evidence="1">
    <location>
        <begin position="51"/>
        <end position="73"/>
    </location>
</feature>
<dbReference type="Proteomes" id="UP000649955">
    <property type="component" value="Unassembled WGS sequence"/>
</dbReference>
<comment type="caution">
    <text evidence="2">The sequence shown here is derived from an EMBL/GenBank/DDBJ whole genome shotgun (WGS) entry which is preliminary data.</text>
</comment>
<keyword evidence="1" id="KW-1133">Transmembrane helix</keyword>
<dbReference type="RefSeq" id="WP_191314205.1">
    <property type="nucleotide sequence ID" value="NZ_BNAW01000028.1"/>
</dbReference>
<proteinExistence type="predicted"/>
<feature type="transmembrane region" description="Helical" evidence="1">
    <location>
        <begin position="139"/>
        <end position="160"/>
    </location>
</feature>
<keyword evidence="1" id="KW-0472">Membrane</keyword>
<feature type="transmembrane region" description="Helical" evidence="1">
    <location>
        <begin position="181"/>
        <end position="204"/>
    </location>
</feature>
<evidence type="ECO:0000313" key="2">
    <source>
        <dbReference type="EMBL" id="GHG28349.1"/>
    </source>
</evidence>
<evidence type="ECO:0000313" key="3">
    <source>
        <dbReference type="Proteomes" id="UP000649955"/>
    </source>
</evidence>
<keyword evidence="1" id="KW-0812">Transmembrane</keyword>
<organism evidence="2 3">
    <name type="scientific">Amycolatopsis bullii</name>
    <dbReference type="NCBI Taxonomy" id="941987"/>
    <lineage>
        <taxon>Bacteria</taxon>
        <taxon>Bacillati</taxon>
        <taxon>Actinomycetota</taxon>
        <taxon>Actinomycetes</taxon>
        <taxon>Pseudonocardiales</taxon>
        <taxon>Pseudonocardiaceae</taxon>
        <taxon>Amycolatopsis</taxon>
    </lineage>
</organism>
<dbReference type="InterPro" id="IPR025238">
    <property type="entry name" value="DUF4184"/>
</dbReference>
<dbReference type="EMBL" id="BNAW01000028">
    <property type="protein sequence ID" value="GHG28349.1"/>
    <property type="molecule type" value="Genomic_DNA"/>
</dbReference>
<sequence length="265" mass="28364">MPFTLSHPAAVLPLAKHPLVPSALVAGSVAPDLFWFVPAPEGFGLSRTHEFTAVLWLDPLLALALLAVFHVLLKRPLTALAPQRLAERLPRRSFGWKRPGWIALSLVLGAATHVGWDAFTHESGGPAFLRIPLVTGVDVGRLIQLVSTLAGAAVLAWWLWRWYRGAPVTPAPPGLRRRKTVAAFLALGAAVGGVVQVLPFLAAHDPMTPAGVFGNATYLLVTGAGSGFAVALGLYALAWHARYRALYAKRATPEGDPLDARELRP</sequence>